<dbReference type="InterPro" id="IPR008928">
    <property type="entry name" value="6-hairpin_glycosidase_sf"/>
</dbReference>
<feature type="domain" description="Glycosyl hydrolase 94 supersandwich" evidence="4">
    <location>
        <begin position="2066"/>
        <end position="2336"/>
    </location>
</feature>
<keyword evidence="3" id="KW-0472">Membrane</keyword>
<keyword evidence="3" id="KW-0812">Transmembrane</keyword>
<feature type="transmembrane region" description="Helical" evidence="3">
    <location>
        <begin position="451"/>
        <end position="470"/>
    </location>
</feature>
<dbReference type="SMART" id="SM01068">
    <property type="entry name" value="CBM_X"/>
    <property type="match status" value="2"/>
</dbReference>
<dbReference type="eggNOG" id="COG3459">
    <property type="taxonomic scope" value="Bacteria"/>
</dbReference>
<dbReference type="GO" id="GO:0030246">
    <property type="term" value="F:carbohydrate binding"/>
    <property type="evidence" value="ECO:0007669"/>
    <property type="project" value="InterPro"/>
</dbReference>
<feature type="transmembrane region" description="Helical" evidence="3">
    <location>
        <begin position="412"/>
        <end position="439"/>
    </location>
</feature>
<dbReference type="CDD" id="cd11756">
    <property type="entry name" value="GH94N_ChvB_NdvB_1_like"/>
    <property type="match status" value="1"/>
</dbReference>
<dbReference type="GO" id="GO:0005975">
    <property type="term" value="P:carbohydrate metabolic process"/>
    <property type="evidence" value="ECO:0007669"/>
    <property type="project" value="InterPro"/>
</dbReference>
<dbReference type="InterPro" id="IPR033432">
    <property type="entry name" value="GH94_catalytic"/>
</dbReference>
<feature type="domain" description="Glycosyl hydrolase 94 supersandwich" evidence="4">
    <location>
        <begin position="1558"/>
        <end position="1831"/>
    </location>
</feature>
<feature type="domain" description="Glycosyl hydrolase 94 catalytic" evidence="6">
    <location>
        <begin position="2349"/>
        <end position="2773"/>
    </location>
</feature>
<dbReference type="PANTHER" id="PTHR37469">
    <property type="entry name" value="CELLOBIONIC ACID PHOSPHORYLASE-RELATED"/>
    <property type="match status" value="1"/>
</dbReference>
<dbReference type="OrthoDB" id="9769991at2"/>
<dbReference type="Gene3D" id="2.70.98.40">
    <property type="entry name" value="Glycoside hydrolase, family 65, N-terminal domain"/>
    <property type="match status" value="2"/>
</dbReference>
<evidence type="ECO:0000259" key="6">
    <source>
        <dbReference type="Pfam" id="PF17167"/>
    </source>
</evidence>
<dbReference type="Proteomes" id="UP000023268">
    <property type="component" value="Unassembled WGS sequence"/>
</dbReference>
<evidence type="ECO:0000259" key="4">
    <source>
        <dbReference type="Pfam" id="PF06165"/>
    </source>
</evidence>
<evidence type="ECO:0000256" key="2">
    <source>
        <dbReference type="ARBA" id="ARBA00022679"/>
    </source>
</evidence>
<gene>
    <name evidence="7" type="ORF">AZ34_10200</name>
</gene>
<dbReference type="InterPro" id="IPR011013">
    <property type="entry name" value="Gal_mutarotase_sf_dom"/>
</dbReference>
<dbReference type="Gene3D" id="1.50.10.140">
    <property type="match status" value="1"/>
</dbReference>
<dbReference type="STRING" id="1458275.AZ34_10200"/>
<feature type="transmembrane region" description="Helical" evidence="3">
    <location>
        <begin position="848"/>
        <end position="870"/>
    </location>
</feature>
<dbReference type="Pfam" id="PF17167">
    <property type="entry name" value="Glyco_hydro_94"/>
    <property type="match status" value="1"/>
</dbReference>
<dbReference type="InterPro" id="IPR037820">
    <property type="entry name" value="GH94N_NdvB"/>
</dbReference>
<dbReference type="Pfam" id="PF10091">
    <property type="entry name" value="Glycoamylase"/>
    <property type="match status" value="1"/>
</dbReference>
<dbReference type="SUPFAM" id="SSF48208">
    <property type="entry name" value="Six-hairpin glycosidases"/>
    <property type="match status" value="1"/>
</dbReference>
<comment type="caution">
    <text evidence="7">The sequence shown here is derived from an EMBL/GenBank/DDBJ whole genome shotgun (WGS) entry which is preliminary data.</text>
</comment>
<dbReference type="EMBL" id="JEMG01000001">
    <property type="protein sequence ID" value="EYC51419.1"/>
    <property type="molecule type" value="Genomic_DNA"/>
</dbReference>
<dbReference type="InterPro" id="IPR037018">
    <property type="entry name" value="GH65_N"/>
</dbReference>
<feature type="transmembrane region" description="Helical" evidence="3">
    <location>
        <begin position="960"/>
        <end position="988"/>
    </location>
</feature>
<proteinExistence type="predicted"/>
<dbReference type="InterPro" id="IPR012341">
    <property type="entry name" value="6hp_glycosidase-like_sf"/>
</dbReference>
<organism evidence="7 8">
    <name type="scientific">Hylemonella gracilis str. Niagara R</name>
    <dbReference type="NCBI Taxonomy" id="1458275"/>
    <lineage>
        <taxon>Bacteria</taxon>
        <taxon>Pseudomonadati</taxon>
        <taxon>Pseudomonadota</taxon>
        <taxon>Betaproteobacteria</taxon>
        <taxon>Burkholderiales</taxon>
        <taxon>Comamonadaceae</taxon>
        <taxon>Hylemonella</taxon>
    </lineage>
</organism>
<dbReference type="InterPro" id="IPR037824">
    <property type="entry name" value="GH94N_2_NdvB"/>
</dbReference>
<dbReference type="RefSeq" id="WP_035607665.1">
    <property type="nucleotide sequence ID" value="NZ_JEMG01000001.1"/>
</dbReference>
<keyword evidence="1" id="KW-0328">Glycosyltransferase</keyword>
<accession>A0A016XH46</accession>
<dbReference type="InterPro" id="IPR010383">
    <property type="entry name" value="Glyco_hydrolase_94_b-supersand"/>
</dbReference>
<reference evidence="7 8" key="1">
    <citation type="submission" date="2014-02" db="EMBL/GenBank/DDBJ databases">
        <title>Draft Genome of Hylemonella gracilis isolated from the Niagara River.</title>
        <authorList>
            <person name="Pawlowski D.R."/>
            <person name="Koudelka G.B."/>
        </authorList>
    </citation>
    <scope>NUCLEOTIDE SEQUENCE [LARGE SCALE GENOMIC DNA]</scope>
    <source>
        <strain evidence="7 8">Niagara R</strain>
    </source>
</reference>
<dbReference type="Pfam" id="PF06165">
    <property type="entry name" value="GH94_b-supersand"/>
    <property type="match status" value="2"/>
</dbReference>
<keyword evidence="3" id="KW-1133">Transmembrane helix</keyword>
<sequence>MNALLSRIFAPCRAPPFWMDQAPVREELFGADRLEQHAKSLALAQPVASRPLPVPSLHRRLDANARVLLLAYRTSANELEAGRRGVPAAEWLLDNYHLIEQQIREIRADLPANYYRQLPKLTTGPFVGYPRVFGIAWAFVAHTDSHLDTDILRRFIVSYQQVEALTIGELWAVAITLRIVLIENLRRLADQITAGCVARADADRLANRLIESSSARAALEEDIALRSPQPLSELFAAQLAKRLRDRDPLVMPALGWLEERLAQQGASIDEVVAHAQQRLGASNISVRNAITSLRLISDIDWQEFFESVSPVDAKLRAGSAFAAMDFPTRDRYRGAIEHLARGSPCSELEVAERTLLAGRTAGAARVDARERARVEDPGYHLIAEGRVALEQAVGYRPTLRTRMGRWPGFQGIAAYATAITGVTALLLGLAWVLVILPAIDGGHATSHAGVLALWLLALLLPTSELVASLVNRLVVWRFGAVALPGLALVEGVPTSLRTLVAVPTLLTGKDDLLEQVERLEVHYLSSGGGDIVLALLTDGMDADRECLSSDEALLAVAVEGIAALNRRHGPAPAGPRFMLLHRRRIYNASEGVWMGWERKRGKLHELNRLLRGATDTSFMASGEAPLVVPDGVRYVLSLDADTRLPRDAVLKLVGKMAHPLSQPRFDAGSQRVVGGYAILQPRITPSLPMGQEGSVYQRISSSPAGMDPYATAVSDVYQDLFGEGSFTGKGIYDIDAFEASMRGRVPDNTMLSHDLFEGVFARAGLTTDVELIEQAPARYDVAAARQHRWTRGDWQLLPWLFGRQDGVHAIPPIGRWKMFDNLRRSLQAPSTLLALVCAWLLPAAVAPWAVLLVLVCVGFPMLLPLLVGIWPRRPGARMRRHTGAFTTDLRLAMLQLGLNLAFLVDQAWRMGDAIARTLGRLFVTRRHLLEWTSSAQSGKRTRPGLAACYRQMAPGTTVGLALAIGVLVAVPAATALLVWPFALLWLAAPALALWSSKPPALARRQALCPADIHALRLTARRTWRYFETCVTPADHMLPPDNFQEDPQPVLARRTSPTNIGLYLLSTVAARDFGWAGTLDTVERLEATLTTLRGLPRHRGHFFNWYGTADLRVLEPPYVSSVDSGNLAGHLVALANACEEWRDGVPSAAARVGMDDALQLALQAVAMLPEDAGGPAARLRMQMTDMLGQLQGPRSVEAIAPVLERLAAKAAHTARNLWPSRQDDATDLVFWIDAVGRSAASHARDRPQAQKPQALADRLQSLADTAREMALAMDFAFLMDPARRLLSIGYSLADQRLDTGCYDLLASEARLASLFAIAKGDAPTRHWFRLGRAATSIGGRAALISWSGSMFEYLMPSLVMRAPAGSLLEQTNRLVVQRQVDYGHCLGIPWGISESAYNARDLELTYQYANFGVPGLGLKRGLAEDRVVAPYATSLAAMVDPVAACLNHVRLAAWGGLGRHGYCEALDFTQSRIPDGKKVAVVRSYMAHHQGMTIVALANVLMDGVMRARFHREPMIQACELLLQERMPRDVVVEHPRAEEVRTLREDIKVQAPTARYLSTNLTGPAPITHLLSNGRYSVMLTTAGGGYSRWRGLAVTRWHEDTTRDCWGSFVYLRDVRSGQAWSASPQPMTALARPGEVLFSEDKASFVHRDGSLSATLDVLVSGEDDCEVRRLSLANGGWRARELDVTSYAELVLAPPSADTAHPAFSKLFMLTEYLPEFGALIASRRPRTPDEPRIWAAHFAVVEGKITAEPQHESDRARFLGRGRDAASASAIQDGRPLSNTVGCVLDSVFSLRQRVLIPPGGTASIAFWTVVAPSRNELLDLIDQHHDRSAFDRAATLAWTQAQVQLRHLGMGSEEAADFQRLAAPILYTDRRLRASPELLRREAGAQSGLWAHGISGDLPIVLLRIDDLEDINQVRQLLRAHEYWHMKQLAVDLVILNERAASYVQDLQVAIEASVRSSPSGRRLEEGLAQGVVHALRADLIGRVACGLLRSAARVELIARHGPIADGLARLLPAEMKDPGRPALPAPQSLPLLTDTASAQQPSSGNLEFFNGLGGFAHGGREYVVHLSAGKTTPQPWINVVANPGFGFQVSAEGSSSTWCENSRENQLTPWSNDPVTDPSGEAFFVKDLESGMVWSPTAQPRRDGGDYEARHGWGYSRFAHEAHGIALELLQYVPLDDPVKISRMTLRNRSGRARRLSVTVYVEWVLGTSRGASAPGVVTALDPASGAMLVRRPWGVAFPGRVAFADLGGRQTTWTGDRAEFLGRHGGLGAPAALFREEPLCGATGAGLDPCTALQCVVELAAGESIELRALMGQGASEEAAKTLIARYRAADLDAVLAEVTNYWKRTLGAVQVKTPNRAMDIMLNGWLLYQTIACRLWARSAFYQASGAYGFRDQLQDGMALTFAQPEETRLHLLRAAGRQFVEGDVQHWWMPHSGQGVRTRISDDRVWLAFAAATYVNATHDAAVLDEPVAFLAGPALQAGEHDAFFLPTAAGPAASLFEHCARGLDQCIELTGALGLPLMGTGDWNDGMNRVGAGGRGESVWLAWLLVRTIALFAPLAQGRDAARVGRWRAHAESVRAAIEREAWDGAWYRRATFDDGSWLGASANEECRIDAIAQAWAVLSGTADAGRAATAMASLARHLIRPDEKLALLLAPPFDKTARDPGYIKGYPPGLRENGGQYSHAAMWAALAFTQLGDGDQATTLFDLVNPIHHALTPAAVARYQVEPYVMAADVYAVAPHVGRGGWTWYTGSAGWMYRAGIEGILGLRREGDWLRLSPCLPSSWPGFEATLRVLSTECAIQVRRASASEEGGMHALLDGAAVTCEPGGVRIRLDGGSHRLELLV</sequence>
<dbReference type="Gene3D" id="2.60.420.10">
    <property type="entry name" value="Maltose phosphorylase, domain 3"/>
    <property type="match status" value="1"/>
</dbReference>
<dbReference type="GO" id="GO:0016757">
    <property type="term" value="F:glycosyltransferase activity"/>
    <property type="evidence" value="ECO:0007669"/>
    <property type="project" value="UniProtKB-KW"/>
</dbReference>
<dbReference type="InterPro" id="IPR019282">
    <property type="entry name" value="Glycoamylase-like_cons_dom"/>
</dbReference>
<evidence type="ECO:0000313" key="8">
    <source>
        <dbReference type="Proteomes" id="UP000023268"/>
    </source>
</evidence>
<feature type="domain" description="Glycoamylase-like" evidence="5">
    <location>
        <begin position="1304"/>
        <end position="1511"/>
    </location>
</feature>
<dbReference type="CDD" id="cd11753">
    <property type="entry name" value="GH94N_ChvB_NdvB_2_like"/>
    <property type="match status" value="1"/>
</dbReference>
<evidence type="ECO:0000313" key="7">
    <source>
        <dbReference type="EMBL" id="EYC51419.1"/>
    </source>
</evidence>
<evidence type="ECO:0000256" key="1">
    <source>
        <dbReference type="ARBA" id="ARBA00022676"/>
    </source>
</evidence>
<keyword evidence="2 7" id="KW-0808">Transferase</keyword>
<dbReference type="SUPFAM" id="SSF74650">
    <property type="entry name" value="Galactose mutarotase-like"/>
    <property type="match status" value="2"/>
</dbReference>
<dbReference type="Gene3D" id="1.50.10.10">
    <property type="match status" value="1"/>
</dbReference>
<dbReference type="InterPro" id="IPR052047">
    <property type="entry name" value="GH94_Enzymes"/>
</dbReference>
<dbReference type="PANTHER" id="PTHR37469:SF2">
    <property type="entry name" value="CELLOBIONIC ACID PHOSPHORYLASE"/>
    <property type="match status" value="1"/>
</dbReference>
<protein>
    <submittedName>
        <fullName evidence="7">Glycosyl transferase</fullName>
    </submittedName>
</protein>
<evidence type="ECO:0000256" key="3">
    <source>
        <dbReference type="SAM" id="Phobius"/>
    </source>
</evidence>
<evidence type="ECO:0000259" key="5">
    <source>
        <dbReference type="Pfam" id="PF10091"/>
    </source>
</evidence>
<name>A0A016XH46_9BURK</name>